<evidence type="ECO:0000313" key="1">
    <source>
        <dbReference type="EMBL" id="QHS90271.1"/>
    </source>
</evidence>
<protein>
    <submittedName>
        <fullName evidence="1">Uncharacterized protein</fullName>
    </submittedName>
</protein>
<organism evidence="1">
    <name type="scientific">viral metagenome</name>
    <dbReference type="NCBI Taxonomy" id="1070528"/>
    <lineage>
        <taxon>unclassified sequences</taxon>
        <taxon>metagenomes</taxon>
        <taxon>organismal metagenomes</taxon>
    </lineage>
</organism>
<dbReference type="EMBL" id="MN739131">
    <property type="protein sequence ID" value="QHS90271.1"/>
    <property type="molecule type" value="Genomic_DNA"/>
</dbReference>
<accession>A0A6C0BER7</accession>
<dbReference type="AlphaFoldDB" id="A0A6C0BER7"/>
<name>A0A6C0BER7_9ZZZZ</name>
<proteinExistence type="predicted"/>
<sequence length="295" mass="35046">MGCIFSGCRKQRDVVKAPEEVLEVKVHDGVKEPEVKVHDGVKETEVKVSEKVLQEVFELKEVPKEVPKEVHEELENDAPENTFIPFRHDGTLEDFICEAIKTIFLNSIGHIFIEKALLNILIKLHGYEIIIREIFRNFGFDDMYYEFFKNRSSYLYIKKKLIYFECRSKWRDPLIFTNYVVILDYSNGKVIFLDDQVVLFKIEIMTEYKLIFFHNKYDHSMKFHEVNCHNDNNYSVVFVDGGGKLTFRRYDSHLVINDGKLTFCRNAKYKDLEGTWIYIYKNKLYHSNINYIIQT</sequence>
<reference evidence="1" key="1">
    <citation type="journal article" date="2020" name="Nature">
        <title>Giant virus diversity and host interactions through global metagenomics.</title>
        <authorList>
            <person name="Schulz F."/>
            <person name="Roux S."/>
            <person name="Paez-Espino D."/>
            <person name="Jungbluth S."/>
            <person name="Walsh D.A."/>
            <person name="Denef V.J."/>
            <person name="McMahon K.D."/>
            <person name="Konstantinidis K.T."/>
            <person name="Eloe-Fadrosh E.A."/>
            <person name="Kyrpides N.C."/>
            <person name="Woyke T."/>
        </authorList>
    </citation>
    <scope>NUCLEOTIDE SEQUENCE</scope>
    <source>
        <strain evidence="1">GVMAG-M-3300010160-60</strain>
    </source>
</reference>